<dbReference type="Proteomes" id="UP001166093">
    <property type="component" value="Unassembled WGS sequence"/>
</dbReference>
<dbReference type="InterPro" id="IPR008906">
    <property type="entry name" value="HATC_C_dom"/>
</dbReference>
<dbReference type="PANTHER" id="PTHR45913:SF5">
    <property type="entry name" value="GENERAL TRANSCRIPTION FACTOR II-I REPEAT DOMAIN-CONTAINING PROTEIN 2A-LIKE PROTEIN"/>
    <property type="match status" value="1"/>
</dbReference>
<feature type="non-terminal residue" evidence="2">
    <location>
        <position position="480"/>
    </location>
</feature>
<evidence type="ECO:0000313" key="3">
    <source>
        <dbReference type="Proteomes" id="UP001166093"/>
    </source>
</evidence>
<comment type="caution">
    <text evidence="2">The sequence shown here is derived from an EMBL/GenBank/DDBJ whole genome shotgun (WGS) entry which is preliminary data.</text>
</comment>
<feature type="non-terminal residue" evidence="2">
    <location>
        <position position="1"/>
    </location>
</feature>
<gene>
    <name evidence="2" type="primary">Zmym6_0</name>
    <name evidence="2" type="ORF">GTO93_0011719</name>
</gene>
<evidence type="ECO:0000313" key="2">
    <source>
        <dbReference type="EMBL" id="MBN3279890.1"/>
    </source>
</evidence>
<dbReference type="Pfam" id="PF05699">
    <property type="entry name" value="Dimer_Tnp_hAT"/>
    <property type="match status" value="1"/>
</dbReference>
<feature type="domain" description="HAT C-terminal dimerisation" evidence="1">
    <location>
        <begin position="399"/>
        <end position="458"/>
    </location>
</feature>
<dbReference type="EMBL" id="JAAWVQ010093448">
    <property type="protein sequence ID" value="MBN3279890.1"/>
    <property type="molecule type" value="Genomic_DNA"/>
</dbReference>
<protein>
    <submittedName>
        <fullName evidence="2">ZMYM6 protein</fullName>
    </submittedName>
</protein>
<name>A0ABS2XZR9_POLSP</name>
<dbReference type="PANTHER" id="PTHR45913">
    <property type="entry name" value="EPM2A-INTERACTING PROTEIN 1"/>
    <property type="match status" value="1"/>
</dbReference>
<sequence>LSSCKSGNLQRHFTTHHANIDQEFPKGTELCTHKLKTLKSQIQKKSQVFSEFTKHSQTVTLASYQVTWNIARAKKKTYCKGEFVKKFLADVISIVSLEDDNLKRTISDLQLLRRTVEHRISDINDAIESQLYSELQKSCDVQDKPQLAIFLWTVSDECVINEELLDIVPLKERTCGIDVKEALMAVVAKFWTFHCIIHQEQLVSETLNLDDIMNPVLEIVNFIHTKALNHRQFKMLIDELEDDLTLHRTVRWLSRGKVMLCFLELLDAVKLFMEEKHKDYPKLSDPQWLLSLWRWRLLLSLWLWRQNQQAFFHCWWRWELQVVSLQPNEDAGRRDSSHLEFNLLGQSHIGSQVIDHHGCRVHEGHWVEMLFPAFPTFPISGPQQVNKQWEVLPSPLRGTLEFWKTVPMDKYPNVKRAVLRLLSMFGSTCVCESFFSTLKHVKARQRSVLTGTHVKKLLRLASTEPDLNKIVDSKHCQKSH</sequence>
<keyword evidence="3" id="KW-1185">Reference proteome</keyword>
<evidence type="ECO:0000259" key="1">
    <source>
        <dbReference type="Pfam" id="PF05699"/>
    </source>
</evidence>
<accession>A0ABS2XZR9</accession>
<reference evidence="2" key="1">
    <citation type="journal article" date="2021" name="Cell">
        <title>Tracing the genetic footprints of vertebrate landing in non-teleost ray-finned fishes.</title>
        <authorList>
            <person name="Bi X."/>
            <person name="Wang K."/>
            <person name="Yang L."/>
            <person name="Pan H."/>
            <person name="Jiang H."/>
            <person name="Wei Q."/>
            <person name="Fang M."/>
            <person name="Yu H."/>
            <person name="Zhu C."/>
            <person name="Cai Y."/>
            <person name="He Y."/>
            <person name="Gan X."/>
            <person name="Zeng H."/>
            <person name="Yu D."/>
            <person name="Zhu Y."/>
            <person name="Jiang H."/>
            <person name="Qiu Q."/>
            <person name="Yang H."/>
            <person name="Zhang Y.E."/>
            <person name="Wang W."/>
            <person name="Zhu M."/>
            <person name="He S."/>
            <person name="Zhang G."/>
        </authorList>
    </citation>
    <scope>NUCLEOTIDE SEQUENCE</scope>
    <source>
        <strain evidence="2">Pddl_001</strain>
    </source>
</reference>
<organism evidence="2 3">
    <name type="scientific">Polyodon spathula</name>
    <name type="common">North American paddlefish</name>
    <name type="synonym">Squalus spathula</name>
    <dbReference type="NCBI Taxonomy" id="7913"/>
    <lineage>
        <taxon>Eukaryota</taxon>
        <taxon>Metazoa</taxon>
        <taxon>Chordata</taxon>
        <taxon>Craniata</taxon>
        <taxon>Vertebrata</taxon>
        <taxon>Euteleostomi</taxon>
        <taxon>Actinopterygii</taxon>
        <taxon>Chondrostei</taxon>
        <taxon>Acipenseriformes</taxon>
        <taxon>Polyodontidae</taxon>
        <taxon>Polyodon</taxon>
    </lineage>
</organism>
<proteinExistence type="predicted"/>